<proteinExistence type="inferred from homology"/>
<dbReference type="NCBIfam" id="NF033379">
    <property type="entry name" value="FrucBisAld_I"/>
    <property type="match status" value="1"/>
</dbReference>
<organism evidence="9 10">
    <name type="scientific">Cephus cinctus</name>
    <name type="common">Wheat stem sawfly</name>
    <dbReference type="NCBI Taxonomy" id="211228"/>
    <lineage>
        <taxon>Eukaryota</taxon>
        <taxon>Metazoa</taxon>
        <taxon>Ecdysozoa</taxon>
        <taxon>Arthropoda</taxon>
        <taxon>Hexapoda</taxon>
        <taxon>Insecta</taxon>
        <taxon>Pterygota</taxon>
        <taxon>Neoptera</taxon>
        <taxon>Endopterygota</taxon>
        <taxon>Hymenoptera</taxon>
        <taxon>Cephoidea</taxon>
        <taxon>Cephidae</taxon>
        <taxon>Cephus</taxon>
    </lineage>
</organism>
<evidence type="ECO:0000313" key="10">
    <source>
        <dbReference type="RefSeq" id="XP_024939783.1"/>
    </source>
</evidence>
<gene>
    <name evidence="10" type="primary">LOC107266808</name>
</gene>
<dbReference type="InterPro" id="IPR029768">
    <property type="entry name" value="Aldolase_I_AS"/>
</dbReference>
<keyword evidence="5 7" id="KW-0456">Lyase</keyword>
<name>A0AAJ7W092_CEPCN</name>
<reference evidence="10" key="1">
    <citation type="submission" date="2025-08" db="UniProtKB">
        <authorList>
            <consortium name="RefSeq"/>
        </authorList>
    </citation>
    <scope>IDENTIFICATION</scope>
</reference>
<evidence type="ECO:0000256" key="3">
    <source>
        <dbReference type="ARBA" id="ARBA00013068"/>
    </source>
</evidence>
<dbReference type="EC" id="4.1.2.13" evidence="3 7"/>
<comment type="pathway">
    <text evidence="1 8">Carbohydrate degradation; glycolysis; D-glyceraldehyde 3-phosphate and glycerone phosphate from D-glucose: step 4/4.</text>
</comment>
<evidence type="ECO:0000256" key="7">
    <source>
        <dbReference type="RuleBase" id="RU003994"/>
    </source>
</evidence>
<dbReference type="Pfam" id="PF00274">
    <property type="entry name" value="Glycolytic"/>
    <property type="match status" value="1"/>
</dbReference>
<comment type="catalytic activity">
    <reaction evidence="7">
        <text>beta-D-fructose 1,6-bisphosphate = D-glyceraldehyde 3-phosphate + dihydroxyacetone phosphate</text>
        <dbReference type="Rhea" id="RHEA:14729"/>
        <dbReference type="ChEBI" id="CHEBI:32966"/>
        <dbReference type="ChEBI" id="CHEBI:57642"/>
        <dbReference type="ChEBI" id="CHEBI:59776"/>
        <dbReference type="EC" id="4.1.2.13"/>
    </reaction>
</comment>
<evidence type="ECO:0000256" key="8">
    <source>
        <dbReference type="RuleBase" id="RU004257"/>
    </source>
</evidence>
<protein>
    <recommendedName>
        <fullName evidence="3 7">Fructose-bisphosphate aldolase</fullName>
        <ecNumber evidence="3 7">4.1.2.13</ecNumber>
    </recommendedName>
</protein>
<dbReference type="SUPFAM" id="SSF51569">
    <property type="entry name" value="Aldolase"/>
    <property type="match status" value="1"/>
</dbReference>
<evidence type="ECO:0000256" key="5">
    <source>
        <dbReference type="ARBA" id="ARBA00023239"/>
    </source>
</evidence>
<dbReference type="InterPro" id="IPR013785">
    <property type="entry name" value="Aldolase_TIM"/>
</dbReference>
<comment type="similarity">
    <text evidence="2 7">Belongs to the class I fructose-bisphosphate aldolase family.</text>
</comment>
<dbReference type="GO" id="GO:0006096">
    <property type="term" value="P:glycolytic process"/>
    <property type="evidence" value="ECO:0007669"/>
    <property type="project" value="UniProtKB-KW"/>
</dbReference>
<dbReference type="AlphaFoldDB" id="A0AAJ7W092"/>
<dbReference type="Gene3D" id="3.20.20.70">
    <property type="entry name" value="Aldolase class I"/>
    <property type="match status" value="1"/>
</dbReference>
<keyword evidence="9" id="KW-1185">Reference proteome</keyword>
<evidence type="ECO:0000256" key="2">
    <source>
        <dbReference type="ARBA" id="ARBA00010387"/>
    </source>
</evidence>
<sequence>MARMGGRCQCKEKSTDAFVRYKNLEPALCLELKKIVEAMKSPGKGILAVDESPATLDKKFQEMDITSTESIRRDYRQMLLSTDKTRLNKCISSVILHHETVYQKTSDDVEFIEFVRQKNLIPGVKVDKGLVNLFGTDNETTTQGLDELQERCIQYKKDGCHFTKWRCTFSISDSQPSYLAMLTNANVLARYASISQSARLVPIIEPEILNQGEHGINRSRQVHEEMLSILFRTLNEHRVYLEGIILKPSMVLAGLDHARYCKPQIIAESTVSALQRTVPAAVPMIAFLSGGQTDEETTLNLNAINQYEAVKPWTLTFCFGRALQVCCIEFFELT</sequence>
<accession>A0AAJ7W092</accession>
<dbReference type="KEGG" id="ccin:107266808"/>
<dbReference type="PROSITE" id="PS00158">
    <property type="entry name" value="ALDOLASE_CLASS_I"/>
    <property type="match status" value="1"/>
</dbReference>
<dbReference type="PANTHER" id="PTHR11627">
    <property type="entry name" value="FRUCTOSE-BISPHOSPHATE ALDOLASE"/>
    <property type="match status" value="1"/>
</dbReference>
<evidence type="ECO:0000256" key="6">
    <source>
        <dbReference type="ARBA" id="ARBA00023270"/>
    </source>
</evidence>
<dbReference type="RefSeq" id="XP_024939783.1">
    <property type="nucleotide sequence ID" value="XM_025084015.1"/>
</dbReference>
<evidence type="ECO:0000256" key="4">
    <source>
        <dbReference type="ARBA" id="ARBA00023152"/>
    </source>
</evidence>
<dbReference type="GO" id="GO:0004332">
    <property type="term" value="F:fructose-bisphosphate aldolase activity"/>
    <property type="evidence" value="ECO:0007669"/>
    <property type="project" value="UniProtKB-EC"/>
</dbReference>
<dbReference type="GeneID" id="107266808"/>
<evidence type="ECO:0000313" key="9">
    <source>
        <dbReference type="Proteomes" id="UP000694920"/>
    </source>
</evidence>
<keyword evidence="4 7" id="KW-0324">Glycolysis</keyword>
<evidence type="ECO:0000256" key="1">
    <source>
        <dbReference type="ARBA" id="ARBA00004714"/>
    </source>
</evidence>
<dbReference type="InterPro" id="IPR000741">
    <property type="entry name" value="FBA_I"/>
</dbReference>
<keyword evidence="6" id="KW-0704">Schiff base</keyword>
<dbReference type="Proteomes" id="UP000694920">
    <property type="component" value="Unplaced"/>
</dbReference>